<evidence type="ECO:0000259" key="2">
    <source>
        <dbReference type="Pfam" id="PF00185"/>
    </source>
</evidence>
<reference evidence="3" key="1">
    <citation type="journal article" date="2015" name="Nature">
        <title>Complex archaea that bridge the gap between prokaryotes and eukaryotes.</title>
        <authorList>
            <person name="Spang A."/>
            <person name="Saw J.H."/>
            <person name="Jorgensen S.L."/>
            <person name="Zaremba-Niedzwiedzka K."/>
            <person name="Martijn J."/>
            <person name="Lind A.E."/>
            <person name="van Eijk R."/>
            <person name="Schleper C."/>
            <person name="Guy L."/>
            <person name="Ettema T.J."/>
        </authorList>
    </citation>
    <scope>NUCLEOTIDE SEQUENCE</scope>
</reference>
<proteinExistence type="predicted"/>
<dbReference type="PANTHER" id="PTHR45753:SF3">
    <property type="entry name" value="ORNITHINE TRANSCARBAMYLASE, MITOCHONDRIAL"/>
    <property type="match status" value="1"/>
</dbReference>
<name>A0A0F8ZUC2_9ZZZZ</name>
<dbReference type="AlphaFoldDB" id="A0A0F8ZUC2"/>
<organism evidence="3">
    <name type="scientific">marine sediment metagenome</name>
    <dbReference type="NCBI Taxonomy" id="412755"/>
    <lineage>
        <taxon>unclassified sequences</taxon>
        <taxon>metagenomes</taxon>
        <taxon>ecological metagenomes</taxon>
    </lineage>
</organism>
<dbReference type="GO" id="GO:0042450">
    <property type="term" value="P:L-arginine biosynthetic process via ornithine"/>
    <property type="evidence" value="ECO:0007669"/>
    <property type="project" value="TreeGrafter"/>
</dbReference>
<evidence type="ECO:0000256" key="1">
    <source>
        <dbReference type="ARBA" id="ARBA00022679"/>
    </source>
</evidence>
<dbReference type="GO" id="GO:0019240">
    <property type="term" value="P:citrulline biosynthetic process"/>
    <property type="evidence" value="ECO:0007669"/>
    <property type="project" value="TreeGrafter"/>
</dbReference>
<dbReference type="GO" id="GO:0004585">
    <property type="term" value="F:ornithine carbamoyltransferase activity"/>
    <property type="evidence" value="ECO:0007669"/>
    <property type="project" value="TreeGrafter"/>
</dbReference>
<dbReference type="SUPFAM" id="SSF53671">
    <property type="entry name" value="Aspartate/ornithine carbamoyltransferase"/>
    <property type="match status" value="1"/>
</dbReference>
<protein>
    <recommendedName>
        <fullName evidence="2">Aspartate/ornithine carbamoyltransferase Asp/Orn-binding domain-containing protein</fullName>
    </recommendedName>
</protein>
<keyword evidence="1" id="KW-0808">Transferase</keyword>
<dbReference type="Gene3D" id="3.40.50.1370">
    <property type="entry name" value="Aspartate/ornithine carbamoyltransferase"/>
    <property type="match status" value="1"/>
</dbReference>
<comment type="caution">
    <text evidence="3">The sequence shown here is derived from an EMBL/GenBank/DDBJ whole genome shotgun (WGS) entry which is preliminary data.</text>
</comment>
<feature type="domain" description="Aspartate/ornithine carbamoyltransferase Asp/Orn-binding" evidence="2">
    <location>
        <begin position="40"/>
        <end position="106"/>
    </location>
</feature>
<dbReference type="Pfam" id="PF00185">
    <property type="entry name" value="OTCace"/>
    <property type="match status" value="1"/>
</dbReference>
<evidence type="ECO:0000313" key="3">
    <source>
        <dbReference type="EMBL" id="KKK97407.1"/>
    </source>
</evidence>
<dbReference type="EMBL" id="LAZR01046065">
    <property type="protein sequence ID" value="KKK97407.1"/>
    <property type="molecule type" value="Genomic_DNA"/>
</dbReference>
<dbReference type="PANTHER" id="PTHR45753">
    <property type="entry name" value="ORNITHINE CARBAMOYLTRANSFERASE, MITOCHONDRIAL"/>
    <property type="match status" value="1"/>
</dbReference>
<gene>
    <name evidence="3" type="ORF">LCGC14_2653070</name>
</gene>
<dbReference type="InterPro" id="IPR036901">
    <property type="entry name" value="Asp/Orn_carbamoylTrfase_sf"/>
</dbReference>
<sequence>MIGSHNSHQIKSKDLAFDGNLYQLNESYTESEGWPVLREKILYADSWMSYGIPKEEERVKIFKPFQVNSGVITSANPDAIFMNCLPAMRGYEESVEVIDGPQFIVFIKPRIAYMYKRPLFSFSWEKWTNFFYLFKKVRRRIKQCKN</sequence>
<dbReference type="GO" id="GO:0016597">
    <property type="term" value="F:amino acid binding"/>
    <property type="evidence" value="ECO:0007669"/>
    <property type="project" value="InterPro"/>
</dbReference>
<accession>A0A0F8ZUC2</accession>
<dbReference type="InterPro" id="IPR006131">
    <property type="entry name" value="Asp_carbamoyltransf_Asp/Orn-bd"/>
</dbReference>